<dbReference type="GO" id="GO:0005315">
    <property type="term" value="F:phosphate transmembrane transporter activity"/>
    <property type="evidence" value="ECO:0007669"/>
    <property type="project" value="TreeGrafter"/>
</dbReference>
<dbReference type="InterPro" id="IPR004331">
    <property type="entry name" value="SPX_dom"/>
</dbReference>
<keyword evidence="5 7" id="KW-0472">Membrane</keyword>
<evidence type="ECO:0000256" key="2">
    <source>
        <dbReference type="ARBA" id="ARBA00022448"/>
    </source>
</evidence>
<feature type="region of interest" description="Disordered" evidence="6">
    <location>
        <begin position="103"/>
        <end position="152"/>
    </location>
</feature>
<feature type="transmembrane region" description="Helical" evidence="7">
    <location>
        <begin position="516"/>
        <end position="543"/>
    </location>
</feature>
<feature type="transmembrane region" description="Helical" evidence="7">
    <location>
        <begin position="738"/>
        <end position="767"/>
    </location>
</feature>
<feature type="transmembrane region" description="Helical" evidence="7">
    <location>
        <begin position="779"/>
        <end position="801"/>
    </location>
</feature>
<evidence type="ECO:0000256" key="3">
    <source>
        <dbReference type="ARBA" id="ARBA00022692"/>
    </source>
</evidence>
<dbReference type="Proteomes" id="UP001214603">
    <property type="component" value="Chromosome 2"/>
</dbReference>
<dbReference type="PROSITE" id="PS51382">
    <property type="entry name" value="SPX"/>
    <property type="match status" value="1"/>
</dbReference>
<comment type="subcellular location">
    <subcellularLocation>
        <location evidence="1">Membrane</location>
        <topology evidence="1">Multi-pass membrane protein</topology>
    </subcellularLocation>
</comment>
<evidence type="ECO:0000256" key="6">
    <source>
        <dbReference type="SAM" id="MobiDB-lite"/>
    </source>
</evidence>
<evidence type="ECO:0000313" key="9">
    <source>
        <dbReference type="EMBL" id="WFD02898.1"/>
    </source>
</evidence>
<evidence type="ECO:0000313" key="10">
    <source>
        <dbReference type="Proteomes" id="UP001214603"/>
    </source>
</evidence>
<dbReference type="PANTHER" id="PTHR10283:SF92">
    <property type="entry name" value="LOW-AFFINITY PHOSPHATE TRANSPORTER PHO91"/>
    <property type="match status" value="1"/>
</dbReference>
<feature type="transmembrane region" description="Helical" evidence="7">
    <location>
        <begin position="695"/>
        <end position="713"/>
    </location>
</feature>
<dbReference type="PANTHER" id="PTHR10283">
    <property type="entry name" value="SOLUTE CARRIER FAMILY 13 MEMBER"/>
    <property type="match status" value="1"/>
</dbReference>
<dbReference type="Pfam" id="PF03600">
    <property type="entry name" value="CitMHS"/>
    <property type="match status" value="1"/>
</dbReference>
<dbReference type="InterPro" id="IPR004680">
    <property type="entry name" value="Cit_transptr-like_dom"/>
</dbReference>
<evidence type="ECO:0000256" key="1">
    <source>
        <dbReference type="ARBA" id="ARBA00004141"/>
    </source>
</evidence>
<feature type="transmembrane region" description="Helical" evidence="7">
    <location>
        <begin position="379"/>
        <end position="397"/>
    </location>
</feature>
<feature type="transmembrane region" description="Helical" evidence="7">
    <location>
        <begin position="469"/>
        <end position="496"/>
    </location>
</feature>
<gene>
    <name evidence="9" type="primary">PHO91</name>
    <name evidence="9" type="ORF">MOBT1_001586</name>
</gene>
<keyword evidence="3 7" id="KW-0812">Transmembrane</keyword>
<evidence type="ECO:0000256" key="5">
    <source>
        <dbReference type="ARBA" id="ARBA00023136"/>
    </source>
</evidence>
<keyword evidence="2" id="KW-0813">Transport</keyword>
<feature type="transmembrane region" description="Helical" evidence="7">
    <location>
        <begin position="665"/>
        <end position="688"/>
    </location>
</feature>
<feature type="region of interest" description="Disordered" evidence="6">
    <location>
        <begin position="173"/>
        <end position="200"/>
    </location>
</feature>
<proteinExistence type="predicted"/>
<keyword evidence="10" id="KW-1185">Reference proteome</keyword>
<organism evidence="9 10">
    <name type="scientific">Malassezia obtusa</name>
    <dbReference type="NCBI Taxonomy" id="76774"/>
    <lineage>
        <taxon>Eukaryota</taxon>
        <taxon>Fungi</taxon>
        <taxon>Dikarya</taxon>
        <taxon>Basidiomycota</taxon>
        <taxon>Ustilaginomycotina</taxon>
        <taxon>Malasseziomycetes</taxon>
        <taxon>Malasseziales</taxon>
        <taxon>Malasseziaceae</taxon>
        <taxon>Malassezia</taxon>
    </lineage>
</organism>
<dbReference type="GO" id="GO:0005886">
    <property type="term" value="C:plasma membrane"/>
    <property type="evidence" value="ECO:0007669"/>
    <property type="project" value="TreeGrafter"/>
</dbReference>
<dbReference type="EMBL" id="CP119935">
    <property type="protein sequence ID" value="WFD02898.1"/>
    <property type="molecule type" value="Genomic_DNA"/>
</dbReference>
<keyword evidence="4 7" id="KW-1133">Transmembrane helix</keyword>
<dbReference type="GO" id="GO:0006797">
    <property type="term" value="P:polyphosphate metabolic process"/>
    <property type="evidence" value="ECO:0007669"/>
    <property type="project" value="TreeGrafter"/>
</dbReference>
<accession>A0AAF0IT45</accession>
<dbReference type="Pfam" id="PF03105">
    <property type="entry name" value="SPX"/>
    <property type="match status" value="1"/>
</dbReference>
<dbReference type="AlphaFoldDB" id="A0AAF0IT45"/>
<feature type="transmembrane region" description="Helical" evidence="7">
    <location>
        <begin position="821"/>
        <end position="845"/>
    </location>
</feature>
<dbReference type="GO" id="GO:0006817">
    <property type="term" value="P:phosphate ion transport"/>
    <property type="evidence" value="ECO:0007669"/>
    <property type="project" value="TreeGrafter"/>
</dbReference>
<name>A0AAF0IT45_9BASI</name>
<dbReference type="CDD" id="cd01115">
    <property type="entry name" value="SLC13_permease"/>
    <property type="match status" value="1"/>
</dbReference>
<sequence>MKSQRYQHLKKVIYSLERAQYNAADGDTGTHRLENESAMLLDSTPSDTDAQFVPQLDKELRKIVDFYCLKEKELGDDVHRVHDNVNLAEEEFHAYRSGIESDVELSEDGDDSMHDAPSRRKSPSWSVPKRRRSVSQSDVETPGGSGASPSSSHAFFPAYKGWLKSLGKRGSYRRSHRSSTADHSDFDLLSPGNASTGGSSFDEAHRSVWHSHDEYAIDVRITFKRELSALYTSLSELQKYTELNLTGMIKILKKYDKITGSQLKDRYVEQVVKVKYPFQPQAHARLDEYLNDVVQLYTTVATRGDEEQARSQLKAQLREEVVWQRNTVWREMINIERRAQAASLEGGGMGTVAGDLLAKEAQPPRVLHTFFGDLKLPSFISMGTVQLFLSLALFVLLLKNPLFQVFDEVEVQNCFALLVFCTCLWVTEVIPLFVTSFIVPLLIVTLRVARTKEEGGLRRMTAPETSKWVFQQMFAPSVSLLLGGFTLAAGLSKYGIDKVLATRVLRLAGTKPSVVLLAHMIVACFASMWISNVAAPVLMFSLVQPILRNLPPKSPYATSLIMGIALASNIGGQTSPIASPQNLIALEYMKEPIGWLQWFSITIPVSGISLLVLWVLLLWSFGTGKGVVIKRIPESSHKFEKTQWFISAVCIGTIVLWCIERKIEWIVGDMAIIAVVPLVCFFGTGILTKEDFNNFLWTIVFLAMGGIALGKGVDSSGLLAALDHFVQDHVEGLPVWRILLLLVGTGLVVATFISHTIAAVLLVPLAAQIGENLSQPHPRLLIMATVLTASAAMGLPISGFPNMTAINLEDEVGHRYVSVKTFLRVGIPASILATVVIGTVGYLIMSLLGL</sequence>
<feature type="transmembrane region" description="Helical" evidence="7">
    <location>
        <begin position="595"/>
        <end position="621"/>
    </location>
</feature>
<protein>
    <submittedName>
        <fullName evidence="9">Low-affinity phosphate transporter</fullName>
    </submittedName>
</protein>
<evidence type="ECO:0000256" key="7">
    <source>
        <dbReference type="SAM" id="Phobius"/>
    </source>
</evidence>
<evidence type="ECO:0000256" key="4">
    <source>
        <dbReference type="ARBA" id="ARBA00022989"/>
    </source>
</evidence>
<feature type="transmembrane region" description="Helical" evidence="7">
    <location>
        <begin position="417"/>
        <end position="448"/>
    </location>
</feature>
<reference evidence="9" key="1">
    <citation type="submission" date="2023-03" db="EMBL/GenBank/DDBJ databases">
        <title>Mating type loci evolution in Malassezia.</title>
        <authorList>
            <person name="Coelho M.A."/>
        </authorList>
    </citation>
    <scope>NUCLEOTIDE SEQUENCE</scope>
    <source>
        <strain evidence="9">CBS 7876</strain>
    </source>
</reference>
<evidence type="ECO:0000259" key="8">
    <source>
        <dbReference type="PROSITE" id="PS51382"/>
    </source>
</evidence>
<feature type="domain" description="SPX" evidence="8">
    <location>
        <begin position="1"/>
        <end position="269"/>
    </location>
</feature>